<comment type="similarity">
    <text evidence="1 4">Belongs to the type-B carboxylesterase/lipase family.</text>
</comment>
<name>A0A811L6Q8_9BILA</name>
<keyword evidence="3 4" id="KW-0378">Hydrolase</keyword>
<evidence type="ECO:0000256" key="2">
    <source>
        <dbReference type="ARBA" id="ARBA00022487"/>
    </source>
</evidence>
<dbReference type="PROSITE" id="PS00122">
    <property type="entry name" value="CARBOXYLESTERASE_B_1"/>
    <property type="match status" value="1"/>
</dbReference>
<gene>
    <name evidence="6" type="ORF">BOKJ2_LOCUS10680</name>
</gene>
<evidence type="ECO:0000256" key="4">
    <source>
        <dbReference type="RuleBase" id="RU361235"/>
    </source>
</evidence>
<protein>
    <recommendedName>
        <fullName evidence="4">Carboxylic ester hydrolase</fullName>
        <ecNumber evidence="4">3.1.1.-</ecNumber>
    </recommendedName>
</protein>
<accession>A0A811L6Q8</accession>
<dbReference type="Gene3D" id="3.40.50.1820">
    <property type="entry name" value="alpha/beta hydrolase"/>
    <property type="match status" value="1"/>
</dbReference>
<evidence type="ECO:0000313" key="7">
    <source>
        <dbReference type="Proteomes" id="UP000614601"/>
    </source>
</evidence>
<dbReference type="Proteomes" id="UP000783686">
    <property type="component" value="Unassembled WGS sequence"/>
</dbReference>
<dbReference type="InterPro" id="IPR019826">
    <property type="entry name" value="Carboxylesterase_B_AS"/>
</dbReference>
<feature type="domain" description="Carboxylesterase type B" evidence="5">
    <location>
        <begin position="23"/>
        <end position="503"/>
    </location>
</feature>
<dbReference type="Proteomes" id="UP000614601">
    <property type="component" value="Unassembled WGS sequence"/>
</dbReference>
<sequence>MYSYFGLTRSDEHTGSAFRAGDYRKPEPPDPWTGILECRKYRSRSVQTSFVWDFVDVRVPISEDCLYLNIITPARQTNEFPKGYAVMVYIHGGGYVMDSAAKYHYSKCAKYLVRNNVIVVTIQYRLGLLGYFCLDDEHIKGNYGFWDQVVALQFIRDNISKFGGDPARITVFGQSAGGAATDLLSVSPVSRNLFQRKICMAGSAENNWAITDRSKAIAYSREKAMNIGFKPQNSWDDIDNKKCLDFLRKQPSQKFGLTMVGERAVLDEMRLLLAPVYDSELLPRPICELRLETEPKDSITGICAHEGLLFLLLSRRSANKKLLEQFEGNVTKMLNAHDHLVAPEDRICDDEFRELYGIAESMKRDKKRVQKACLEMMDDFINNTPIYNYSKNMVENGGKCYLYLFEHYNPSLFHGFNLFMPFTAATHCTELAYVFDVNVLLKPWRRTKEDIKVRNMITTMWTNFAKYGNPNSVRFDFNWAPSTIENPGQHLVITERPQMRTEFEFEQRVKKLSPFFTAYNKALFPSGTVNEHDTCT</sequence>
<dbReference type="SUPFAM" id="SSF53474">
    <property type="entry name" value="alpha/beta-Hydrolases"/>
    <property type="match status" value="1"/>
</dbReference>
<proteinExistence type="inferred from homology"/>
<dbReference type="AlphaFoldDB" id="A0A811L6Q8"/>
<reference evidence="6" key="1">
    <citation type="submission" date="2020-09" db="EMBL/GenBank/DDBJ databases">
        <authorList>
            <person name="Kikuchi T."/>
        </authorList>
    </citation>
    <scope>NUCLEOTIDE SEQUENCE</scope>
    <source>
        <strain evidence="6">SH1</strain>
    </source>
</reference>
<dbReference type="Pfam" id="PF00135">
    <property type="entry name" value="COesterase"/>
    <property type="match status" value="1"/>
</dbReference>
<keyword evidence="7" id="KW-1185">Reference proteome</keyword>
<keyword evidence="2" id="KW-0719">Serine esterase</keyword>
<dbReference type="PANTHER" id="PTHR44590:SF4">
    <property type="entry name" value="CARBOXYLIC ESTER HYDROLASE"/>
    <property type="match status" value="1"/>
</dbReference>
<dbReference type="EC" id="3.1.1.-" evidence="4"/>
<evidence type="ECO:0000259" key="5">
    <source>
        <dbReference type="Pfam" id="PF00135"/>
    </source>
</evidence>
<organism evidence="6 7">
    <name type="scientific">Bursaphelenchus okinawaensis</name>
    <dbReference type="NCBI Taxonomy" id="465554"/>
    <lineage>
        <taxon>Eukaryota</taxon>
        <taxon>Metazoa</taxon>
        <taxon>Ecdysozoa</taxon>
        <taxon>Nematoda</taxon>
        <taxon>Chromadorea</taxon>
        <taxon>Rhabditida</taxon>
        <taxon>Tylenchina</taxon>
        <taxon>Tylenchomorpha</taxon>
        <taxon>Aphelenchoidea</taxon>
        <taxon>Aphelenchoididae</taxon>
        <taxon>Bursaphelenchus</taxon>
    </lineage>
</organism>
<evidence type="ECO:0000256" key="3">
    <source>
        <dbReference type="ARBA" id="ARBA00022801"/>
    </source>
</evidence>
<dbReference type="GO" id="GO:0052689">
    <property type="term" value="F:carboxylic ester hydrolase activity"/>
    <property type="evidence" value="ECO:0007669"/>
    <property type="project" value="UniProtKB-KW"/>
</dbReference>
<dbReference type="InterPro" id="IPR002018">
    <property type="entry name" value="CarbesteraseB"/>
</dbReference>
<dbReference type="OrthoDB" id="3200163at2759"/>
<dbReference type="InterPro" id="IPR029058">
    <property type="entry name" value="AB_hydrolase_fold"/>
</dbReference>
<evidence type="ECO:0000313" key="6">
    <source>
        <dbReference type="EMBL" id="CAD5223910.1"/>
    </source>
</evidence>
<evidence type="ECO:0000256" key="1">
    <source>
        <dbReference type="ARBA" id="ARBA00005964"/>
    </source>
</evidence>
<dbReference type="EMBL" id="CAJFCW020000005">
    <property type="protein sequence ID" value="CAG9119115.1"/>
    <property type="molecule type" value="Genomic_DNA"/>
</dbReference>
<dbReference type="PANTHER" id="PTHR44590">
    <property type="entry name" value="CARBOXYLIC ESTER HYDROLASE-RELATED"/>
    <property type="match status" value="1"/>
</dbReference>
<comment type="caution">
    <text evidence="6">The sequence shown here is derived from an EMBL/GenBank/DDBJ whole genome shotgun (WGS) entry which is preliminary data.</text>
</comment>
<dbReference type="InterPro" id="IPR019819">
    <property type="entry name" value="Carboxylesterase_B_CS"/>
</dbReference>
<dbReference type="EMBL" id="CAJFDH010000005">
    <property type="protein sequence ID" value="CAD5223910.1"/>
    <property type="molecule type" value="Genomic_DNA"/>
</dbReference>
<dbReference type="PROSITE" id="PS00941">
    <property type="entry name" value="CARBOXYLESTERASE_B_2"/>
    <property type="match status" value="1"/>
</dbReference>